<reference evidence="1 2" key="1">
    <citation type="journal article" date="2014" name="Front. Microbiol.">
        <title>Comparative genomics defines the core genome of the growing N4-like phage genus and identifies N4-like Roseophage specific genes.</title>
        <authorList>
            <person name="Chan J.Z."/>
            <person name="Millard A.D."/>
            <person name="Mann N.H."/>
            <person name="Schafer H."/>
        </authorList>
    </citation>
    <scope>NUCLEOTIDE SEQUENCE [LARGE SCALE GENOMIC DNA]</scope>
</reference>
<sequence length="215" mass="24280">MMFTAREYQGRVNGIMGGPVLTVDGMMGPKTRAGIQEAMKIKGVRHAKDLFTRGIRGVVWHWTAGAHGIIELERDHYNWLFDRVGNVFDGNHSVQDQVNYDWRNGIGASHTKSMNTGWLGLSVDAMAGAKESPLNWGSNPLTWEGIDAMLGWTMDLCEEYDIPVSPWTTLSHAEVQQNLGVRQRFKWDYKVLPGYTRAVDARIVGDILRDRMVMQ</sequence>
<dbReference type="EMBL" id="FR682616">
    <property type="protein sequence ID" value="CBW47068.1"/>
    <property type="molecule type" value="Genomic_DNA"/>
</dbReference>
<proteinExistence type="predicted"/>
<evidence type="ECO:0000313" key="2">
    <source>
        <dbReference type="Proteomes" id="UP000258344"/>
    </source>
</evidence>
<dbReference type="Proteomes" id="UP000258344">
    <property type="component" value="Segment"/>
</dbReference>
<evidence type="ECO:0000313" key="1">
    <source>
        <dbReference type="EMBL" id="CBW47068.1"/>
    </source>
</evidence>
<name>E3PZB7_9CAUD</name>
<accession>E3PZB7</accession>
<organism evidence="1 2">
    <name type="scientific">Roseovarius sp. 217 phage 1</name>
    <dbReference type="NCBI Taxonomy" id="874471"/>
    <lineage>
        <taxon>Viruses</taxon>
        <taxon>Duplodnaviria</taxon>
        <taxon>Heunggongvirae</taxon>
        <taxon>Uroviricota</taxon>
        <taxon>Caudoviricetes</taxon>
        <taxon>Schitoviridae</taxon>
        <taxon>Rhodovirinae</taxon>
        <taxon>Plymouthvirus</taxon>
        <taxon>Roseovarius Plymouth podovirus 1</taxon>
    </lineage>
</organism>
<protein>
    <submittedName>
        <fullName evidence="1">Hypothetical host-like protein</fullName>
    </submittedName>
</protein>